<protein>
    <submittedName>
        <fullName evidence="2">Uncharacterized membrane protein YsdA, DUF1294 family</fullName>
    </submittedName>
</protein>
<reference evidence="2 3" key="1">
    <citation type="submission" date="2016-10" db="EMBL/GenBank/DDBJ databases">
        <authorList>
            <person name="de Groot N.N."/>
        </authorList>
    </citation>
    <scope>NUCLEOTIDE SEQUENCE [LARGE SCALE GENOMIC DNA]</scope>
    <source>
        <strain evidence="2 3">DSM 26000</strain>
    </source>
</reference>
<evidence type="ECO:0000313" key="2">
    <source>
        <dbReference type="EMBL" id="SFH87915.1"/>
    </source>
</evidence>
<gene>
    <name evidence="2" type="ORF">SAMN05443292_0578</name>
</gene>
<dbReference type="InterPro" id="IPR010718">
    <property type="entry name" value="DUF1294"/>
</dbReference>
<evidence type="ECO:0000313" key="3">
    <source>
        <dbReference type="Proteomes" id="UP000198931"/>
    </source>
</evidence>
<evidence type="ECO:0000256" key="1">
    <source>
        <dbReference type="SAM" id="Phobius"/>
    </source>
</evidence>
<organism evidence="2 3">
    <name type="scientific">Halpernia frigidisoli</name>
    <dbReference type="NCBI Taxonomy" id="1125876"/>
    <lineage>
        <taxon>Bacteria</taxon>
        <taxon>Pseudomonadati</taxon>
        <taxon>Bacteroidota</taxon>
        <taxon>Flavobacteriia</taxon>
        <taxon>Flavobacteriales</taxon>
        <taxon>Weeksellaceae</taxon>
        <taxon>Chryseobacterium group</taxon>
        <taxon>Halpernia</taxon>
    </lineage>
</organism>
<keyword evidence="3" id="KW-1185">Reference proteome</keyword>
<proteinExistence type="predicted"/>
<keyword evidence="1" id="KW-1133">Transmembrane helix</keyword>
<name>A0A1I3DMG7_9FLAO</name>
<sequence length="91" mass="10506">MVTKYLLLIFTFLTFFTFGLDKWFAKRGKRRVDESILLLFTFLGGTLGAVLGMIYFKHKSSKKSFLLKFSAVVVLQLVLITLMKMHFAGKF</sequence>
<keyword evidence="1" id="KW-0472">Membrane</keyword>
<dbReference type="EMBL" id="FOQT01000001">
    <property type="protein sequence ID" value="SFH87915.1"/>
    <property type="molecule type" value="Genomic_DNA"/>
</dbReference>
<dbReference type="AlphaFoldDB" id="A0A1I3DMG7"/>
<keyword evidence="1" id="KW-0812">Transmembrane</keyword>
<feature type="transmembrane region" description="Helical" evidence="1">
    <location>
        <begin position="36"/>
        <end position="56"/>
    </location>
</feature>
<accession>A0A1I3DMG7</accession>
<dbReference type="STRING" id="1125876.SAMN05443292_0578"/>
<feature type="transmembrane region" description="Helical" evidence="1">
    <location>
        <begin position="6"/>
        <end position="24"/>
    </location>
</feature>
<feature type="transmembrane region" description="Helical" evidence="1">
    <location>
        <begin position="68"/>
        <end position="87"/>
    </location>
</feature>
<dbReference type="RefSeq" id="WP_090078646.1">
    <property type="nucleotide sequence ID" value="NZ_FOQT01000001.1"/>
</dbReference>
<dbReference type="Pfam" id="PF06961">
    <property type="entry name" value="DUF1294"/>
    <property type="match status" value="1"/>
</dbReference>
<dbReference type="Proteomes" id="UP000198931">
    <property type="component" value="Unassembled WGS sequence"/>
</dbReference>